<evidence type="ECO:0000256" key="3">
    <source>
        <dbReference type="ARBA" id="ARBA00022737"/>
    </source>
</evidence>
<feature type="non-terminal residue" evidence="9">
    <location>
        <position position="1"/>
    </location>
</feature>
<evidence type="ECO:0000256" key="6">
    <source>
        <dbReference type="ARBA" id="ARBA00023242"/>
    </source>
</evidence>
<dbReference type="GO" id="GO:0005634">
    <property type="term" value="C:nucleus"/>
    <property type="evidence" value="ECO:0007669"/>
    <property type="project" value="UniProtKB-SubCell"/>
</dbReference>
<evidence type="ECO:0000313" key="10">
    <source>
        <dbReference type="Proteomes" id="UP000520463"/>
    </source>
</evidence>
<protein>
    <submittedName>
        <fullName evidence="9">ZSC20 protein</fullName>
    </submittedName>
</protein>
<keyword evidence="2" id="KW-0479">Metal-binding</keyword>
<evidence type="ECO:0000259" key="8">
    <source>
        <dbReference type="PROSITE" id="PS50157"/>
    </source>
</evidence>
<dbReference type="GO" id="GO:0000981">
    <property type="term" value="F:DNA-binding transcription factor activity, RNA polymerase II-specific"/>
    <property type="evidence" value="ECO:0007669"/>
    <property type="project" value="TreeGrafter"/>
</dbReference>
<dbReference type="GO" id="GO:0008270">
    <property type="term" value="F:zinc ion binding"/>
    <property type="evidence" value="ECO:0007669"/>
    <property type="project" value="UniProtKB-KW"/>
</dbReference>
<keyword evidence="6" id="KW-0539">Nucleus</keyword>
<keyword evidence="4 7" id="KW-0863">Zinc-finger</keyword>
<organism evidence="9 10">
    <name type="scientific">Formicarius rufipectus</name>
    <dbReference type="NCBI Taxonomy" id="1118560"/>
    <lineage>
        <taxon>Eukaryota</taxon>
        <taxon>Metazoa</taxon>
        <taxon>Chordata</taxon>
        <taxon>Craniata</taxon>
        <taxon>Vertebrata</taxon>
        <taxon>Euteleostomi</taxon>
        <taxon>Archelosauria</taxon>
        <taxon>Archosauria</taxon>
        <taxon>Dinosauria</taxon>
        <taxon>Saurischia</taxon>
        <taxon>Theropoda</taxon>
        <taxon>Coelurosauria</taxon>
        <taxon>Aves</taxon>
        <taxon>Neognathae</taxon>
        <taxon>Neoaves</taxon>
        <taxon>Telluraves</taxon>
        <taxon>Australaves</taxon>
        <taxon>Passeriformes</taxon>
        <taxon>Formicariidae</taxon>
        <taxon>Formicarius</taxon>
    </lineage>
</organism>
<feature type="non-terminal residue" evidence="9">
    <location>
        <position position="56"/>
    </location>
</feature>
<dbReference type="PANTHER" id="PTHR23226:SF416">
    <property type="entry name" value="FI01424P"/>
    <property type="match status" value="1"/>
</dbReference>
<comment type="caution">
    <text evidence="9">The sequence shown here is derived from an EMBL/GenBank/DDBJ whole genome shotgun (WGS) entry which is preliminary data.</text>
</comment>
<dbReference type="InterPro" id="IPR013087">
    <property type="entry name" value="Znf_C2H2_type"/>
</dbReference>
<dbReference type="EMBL" id="VXAU01000430">
    <property type="protein sequence ID" value="NXK86228.1"/>
    <property type="molecule type" value="Genomic_DNA"/>
</dbReference>
<dbReference type="PROSITE" id="PS50157">
    <property type="entry name" value="ZINC_FINGER_C2H2_2"/>
    <property type="match status" value="1"/>
</dbReference>
<name>A0A7L0N1A5_9PASS</name>
<accession>A0A7L0N1A5</accession>
<evidence type="ECO:0000256" key="7">
    <source>
        <dbReference type="PROSITE-ProRule" id="PRU00042"/>
    </source>
</evidence>
<keyword evidence="3" id="KW-0677">Repeat</keyword>
<evidence type="ECO:0000256" key="1">
    <source>
        <dbReference type="ARBA" id="ARBA00004123"/>
    </source>
</evidence>
<reference evidence="9 10" key="1">
    <citation type="submission" date="2019-09" db="EMBL/GenBank/DDBJ databases">
        <title>Bird 10,000 Genomes (B10K) Project - Family phase.</title>
        <authorList>
            <person name="Zhang G."/>
        </authorList>
    </citation>
    <scope>NUCLEOTIDE SEQUENCE [LARGE SCALE GENOMIC DNA]</scope>
    <source>
        <strain evidence="9">B10K-DU-001-43</strain>
        <tissue evidence="9">Muscle</tissue>
    </source>
</reference>
<evidence type="ECO:0000256" key="4">
    <source>
        <dbReference type="ARBA" id="ARBA00022771"/>
    </source>
</evidence>
<evidence type="ECO:0000256" key="5">
    <source>
        <dbReference type="ARBA" id="ARBA00022833"/>
    </source>
</evidence>
<dbReference type="AlphaFoldDB" id="A0A7L0N1A5"/>
<dbReference type="FunFam" id="3.30.160.60:FF:002343">
    <property type="entry name" value="Zinc finger protein 33A"/>
    <property type="match status" value="1"/>
</dbReference>
<dbReference type="OrthoDB" id="3437960at2759"/>
<dbReference type="InterPro" id="IPR036236">
    <property type="entry name" value="Znf_C2H2_sf"/>
</dbReference>
<keyword evidence="10" id="KW-1185">Reference proteome</keyword>
<dbReference type="Gene3D" id="3.30.160.60">
    <property type="entry name" value="Classic Zinc Finger"/>
    <property type="match status" value="2"/>
</dbReference>
<proteinExistence type="predicted"/>
<gene>
    <name evidence="9" type="primary">Zscan20_0</name>
    <name evidence="9" type="ORF">FORRUF_R09477</name>
</gene>
<dbReference type="SUPFAM" id="SSF57667">
    <property type="entry name" value="beta-beta-alpha zinc fingers"/>
    <property type="match status" value="1"/>
</dbReference>
<dbReference type="PANTHER" id="PTHR23226">
    <property type="entry name" value="ZINC FINGER AND SCAN DOMAIN-CONTAINING"/>
    <property type="match status" value="1"/>
</dbReference>
<keyword evidence="5" id="KW-0862">Zinc</keyword>
<dbReference type="GO" id="GO:0000978">
    <property type="term" value="F:RNA polymerase II cis-regulatory region sequence-specific DNA binding"/>
    <property type="evidence" value="ECO:0007669"/>
    <property type="project" value="TreeGrafter"/>
</dbReference>
<evidence type="ECO:0000313" key="9">
    <source>
        <dbReference type="EMBL" id="NXK86228.1"/>
    </source>
</evidence>
<sequence length="56" mass="6446">SVTKNSHLIHDQKIPSGEQPYKCLECRKSFIDCSNLICHQNIHTGEWPHKCPKCGR</sequence>
<dbReference type="Proteomes" id="UP000520463">
    <property type="component" value="Unassembled WGS sequence"/>
</dbReference>
<comment type="subcellular location">
    <subcellularLocation>
        <location evidence="1">Nucleus</location>
    </subcellularLocation>
</comment>
<evidence type="ECO:0000256" key="2">
    <source>
        <dbReference type="ARBA" id="ARBA00022723"/>
    </source>
</evidence>
<dbReference type="PROSITE" id="PS00028">
    <property type="entry name" value="ZINC_FINGER_C2H2_1"/>
    <property type="match status" value="1"/>
</dbReference>
<feature type="domain" description="C2H2-type" evidence="8">
    <location>
        <begin position="21"/>
        <end position="48"/>
    </location>
</feature>